<sequence>MNYRLSIYAILAFAFLFYSCTSNPLDVKLPKDEINIDFINVDQSFHQKPIDSVKIIMADFEDEIGELFLYELSKNIRENITDSSYKTVYNFYSSEYISDLENEKSKIYSEITKHEKRIIDGFKYLKYHFGDSLIPETIFYINKLFSQITCSENQIAVGLESYISPQSKVIQSIPKKGFYQWQRDRMDIQYLERDVLLNWIQVQLFDELDSKLAEHIVQAGKILYVLKAVFPKEEDRYILRYNNAQYQWAIDNEKMVWDYLVKQQMLFKSELQTRTNFLNEGPTTVGLSSESPDRIGQFLGYRIVKAFMAKNKALSLPELLNTKYNTVLQAYEID</sequence>
<dbReference type="AlphaFoldDB" id="A0A3E1EV80"/>
<gene>
    <name evidence="1" type="ORF">DXU93_13435</name>
</gene>
<dbReference type="EMBL" id="QURB01000009">
    <property type="protein sequence ID" value="RFC53428.1"/>
    <property type="molecule type" value="Genomic_DNA"/>
</dbReference>
<proteinExistence type="predicted"/>
<evidence type="ECO:0000313" key="2">
    <source>
        <dbReference type="Proteomes" id="UP000257127"/>
    </source>
</evidence>
<organism evidence="1 2">
    <name type="scientific">Brumimicrobium aurantiacum</name>
    <dbReference type="NCBI Taxonomy" id="1737063"/>
    <lineage>
        <taxon>Bacteria</taxon>
        <taxon>Pseudomonadati</taxon>
        <taxon>Bacteroidota</taxon>
        <taxon>Flavobacteriia</taxon>
        <taxon>Flavobacteriales</taxon>
        <taxon>Crocinitomicaceae</taxon>
        <taxon>Brumimicrobium</taxon>
    </lineage>
</organism>
<dbReference type="RefSeq" id="WP_116881820.1">
    <property type="nucleotide sequence ID" value="NZ_QURB01000009.1"/>
</dbReference>
<dbReference type="InterPro" id="IPR019853">
    <property type="entry name" value="GldB-like"/>
</dbReference>
<comment type="caution">
    <text evidence="1">The sequence shown here is derived from an EMBL/GenBank/DDBJ whole genome shotgun (WGS) entry which is preliminary data.</text>
</comment>
<keyword evidence="2" id="KW-1185">Reference proteome</keyword>
<accession>A0A3E1EV80</accession>
<protein>
    <recommendedName>
        <fullName evidence="3">Gliding motility lipoprotein GldB</fullName>
    </recommendedName>
</protein>
<dbReference type="PROSITE" id="PS51257">
    <property type="entry name" value="PROKAR_LIPOPROTEIN"/>
    <property type="match status" value="1"/>
</dbReference>
<evidence type="ECO:0008006" key="3">
    <source>
        <dbReference type="Google" id="ProtNLM"/>
    </source>
</evidence>
<reference evidence="1 2" key="1">
    <citation type="submission" date="2018-08" db="EMBL/GenBank/DDBJ databases">
        <title>The draft genome squence of Brumimicrobium sp. N62.</title>
        <authorList>
            <person name="Du Z.-J."/>
            <person name="Luo H.-R."/>
        </authorList>
    </citation>
    <scope>NUCLEOTIDE SEQUENCE [LARGE SCALE GENOMIC DNA]</scope>
    <source>
        <strain evidence="1 2">N62</strain>
    </source>
</reference>
<evidence type="ECO:0000313" key="1">
    <source>
        <dbReference type="EMBL" id="RFC53428.1"/>
    </source>
</evidence>
<dbReference type="OrthoDB" id="976022at2"/>
<dbReference type="Proteomes" id="UP000257127">
    <property type="component" value="Unassembled WGS sequence"/>
</dbReference>
<name>A0A3E1EV80_9FLAO</name>
<dbReference type="Pfam" id="PF25594">
    <property type="entry name" value="GldB_lipo"/>
    <property type="match status" value="1"/>
</dbReference>